<organism evidence="1 2">
    <name type="scientific">Taklimakanibacter albus</name>
    <dbReference type="NCBI Taxonomy" id="2800327"/>
    <lineage>
        <taxon>Bacteria</taxon>
        <taxon>Pseudomonadati</taxon>
        <taxon>Pseudomonadota</taxon>
        <taxon>Alphaproteobacteria</taxon>
        <taxon>Hyphomicrobiales</taxon>
        <taxon>Aestuariivirgaceae</taxon>
        <taxon>Taklimakanibacter</taxon>
    </lineage>
</organism>
<evidence type="ECO:0000313" key="2">
    <source>
        <dbReference type="Proteomes" id="UP000616151"/>
    </source>
</evidence>
<reference evidence="1" key="1">
    <citation type="submission" date="2021-01" db="EMBL/GenBank/DDBJ databases">
        <authorList>
            <person name="Sun Q."/>
        </authorList>
    </citation>
    <scope>NUCLEOTIDE SEQUENCE</scope>
    <source>
        <strain evidence="1">YIM B02566</strain>
    </source>
</reference>
<comment type="caution">
    <text evidence="1">The sequence shown here is derived from an EMBL/GenBank/DDBJ whole genome shotgun (WGS) entry which is preliminary data.</text>
</comment>
<gene>
    <name evidence="1" type="ORF">JHL16_30005</name>
</gene>
<name>A0ACC5RDC6_9HYPH</name>
<dbReference type="EMBL" id="JAENHL010000008">
    <property type="protein sequence ID" value="MBK1870637.1"/>
    <property type="molecule type" value="Genomic_DNA"/>
</dbReference>
<keyword evidence="2" id="KW-1185">Reference proteome</keyword>
<evidence type="ECO:0000313" key="1">
    <source>
        <dbReference type="EMBL" id="MBK1870637.1"/>
    </source>
</evidence>
<dbReference type="Proteomes" id="UP000616151">
    <property type="component" value="Unassembled WGS sequence"/>
</dbReference>
<sequence>MIKSVFHTSWTVEDLERSVAFYRDLLGFELIGRRERQGTAIETVVGFPKTDLRMAFLRIPGAPVGTSGHHLELIEYRHPKGRKLDIRTCDTGSAHLALETTDIHADHKRLQAAGVTIVSGPVTFDGVAGKVLACYLRDPDGFTIELVQLA</sequence>
<proteinExistence type="predicted"/>
<accession>A0ACC5RDC6</accession>
<protein>
    <submittedName>
        <fullName evidence="1">VOC family protein</fullName>
    </submittedName>
</protein>